<name>A0A939GL26_9BACT</name>
<dbReference type="NCBIfam" id="TIGR04183">
    <property type="entry name" value="Por_Secre_tail"/>
    <property type="match status" value="1"/>
</dbReference>
<evidence type="ECO:0000259" key="2">
    <source>
        <dbReference type="Pfam" id="PF00149"/>
    </source>
</evidence>
<dbReference type="Gene3D" id="3.60.21.10">
    <property type="match status" value="1"/>
</dbReference>
<proteinExistence type="predicted"/>
<dbReference type="EMBL" id="JAFMYV010000018">
    <property type="protein sequence ID" value="MBO0939838.1"/>
    <property type="molecule type" value="Genomic_DNA"/>
</dbReference>
<dbReference type="GO" id="GO:0046872">
    <property type="term" value="F:metal ion binding"/>
    <property type="evidence" value="ECO:0007669"/>
    <property type="project" value="InterPro"/>
</dbReference>
<gene>
    <name evidence="5" type="ORF">J2I47_25055</name>
</gene>
<keyword evidence="1" id="KW-0732">Signal</keyword>
<dbReference type="Pfam" id="PF00149">
    <property type="entry name" value="Metallophos"/>
    <property type="match status" value="1"/>
</dbReference>
<feature type="domain" description="Calcineurin-like phosphoesterase" evidence="2">
    <location>
        <begin position="118"/>
        <end position="328"/>
    </location>
</feature>
<dbReference type="InterPro" id="IPR004843">
    <property type="entry name" value="Calcineurin-like_PHP"/>
</dbReference>
<dbReference type="RefSeq" id="WP_207367371.1">
    <property type="nucleotide sequence ID" value="NZ_JAFMYV010000018.1"/>
</dbReference>
<dbReference type="InterPro" id="IPR029052">
    <property type="entry name" value="Metallo-depent_PP-like"/>
</dbReference>
<dbReference type="Pfam" id="PF16656">
    <property type="entry name" value="Pur_ac_phosph_N"/>
    <property type="match status" value="1"/>
</dbReference>
<dbReference type="Gene3D" id="2.60.40.380">
    <property type="entry name" value="Purple acid phosphatase-like, N-terminal"/>
    <property type="match status" value="1"/>
</dbReference>
<dbReference type="InterPro" id="IPR015914">
    <property type="entry name" value="PAPs_N"/>
</dbReference>
<dbReference type="Pfam" id="PF18962">
    <property type="entry name" value="Por_Secre_tail"/>
    <property type="match status" value="1"/>
</dbReference>
<keyword evidence="6" id="KW-1185">Reference proteome</keyword>
<evidence type="ECO:0000259" key="4">
    <source>
        <dbReference type="Pfam" id="PF18962"/>
    </source>
</evidence>
<evidence type="ECO:0000256" key="1">
    <source>
        <dbReference type="ARBA" id="ARBA00022729"/>
    </source>
</evidence>
<dbReference type="GO" id="GO:0003993">
    <property type="term" value="F:acid phosphatase activity"/>
    <property type="evidence" value="ECO:0007669"/>
    <property type="project" value="InterPro"/>
</dbReference>
<accession>A0A939GL26</accession>
<dbReference type="AlphaFoldDB" id="A0A939GL26"/>
<dbReference type="InterPro" id="IPR008963">
    <property type="entry name" value="Purple_acid_Pase-like_N"/>
</dbReference>
<reference evidence="5" key="1">
    <citation type="submission" date="2021-03" db="EMBL/GenBank/DDBJ databases">
        <title>Fibrella sp. HMF5335 genome sequencing and assembly.</title>
        <authorList>
            <person name="Kang H."/>
            <person name="Kim H."/>
            <person name="Bae S."/>
            <person name="Joh K."/>
        </authorList>
    </citation>
    <scope>NUCLEOTIDE SEQUENCE</scope>
    <source>
        <strain evidence="5">HMF5335</strain>
    </source>
</reference>
<dbReference type="PANTHER" id="PTHR45867:SF3">
    <property type="entry name" value="ACID PHOSPHATASE TYPE 7"/>
    <property type="match status" value="1"/>
</dbReference>
<comment type="caution">
    <text evidence="5">The sequence shown here is derived from an EMBL/GenBank/DDBJ whole genome shotgun (WGS) entry which is preliminary data.</text>
</comment>
<organism evidence="5 6">
    <name type="scientific">Fibrella rubiginis</name>
    <dbReference type="NCBI Taxonomy" id="2817060"/>
    <lineage>
        <taxon>Bacteria</taxon>
        <taxon>Pseudomonadati</taxon>
        <taxon>Bacteroidota</taxon>
        <taxon>Cytophagia</taxon>
        <taxon>Cytophagales</taxon>
        <taxon>Spirosomataceae</taxon>
        <taxon>Fibrella</taxon>
    </lineage>
</organism>
<feature type="domain" description="Purple acid phosphatase N-terminal" evidence="3">
    <location>
        <begin position="31"/>
        <end position="98"/>
    </location>
</feature>
<evidence type="ECO:0000259" key="3">
    <source>
        <dbReference type="Pfam" id="PF16656"/>
    </source>
</evidence>
<dbReference type="SUPFAM" id="SSF56300">
    <property type="entry name" value="Metallo-dependent phosphatases"/>
    <property type="match status" value="1"/>
</dbReference>
<sequence>MPQRILVLLFVLGTFPGFVFAQAITRGPYLQRVTPTGVTVRWRTDVPTDSRVRYGAGLSQQAVDNAQTTEHIVVLTGLQPATRYTYAVGTSKVDLSPANDASYAFKTAPAFGSNEAVRVWVLGDFGAIGPRQDQAFSSYKAATKNQPPDLWVWLGDNAYSYGRDDEYQRNVFDYYPEQLRSLPFYATPGNHDYHDDVNDFNVPYFALTTPPTNAEAGGVASKSTSYYSVDYGPLHLISLDSYGNFPGQGRIFDTTSTQIEWLKRDLAANAASAKKRPWTVIFFHHPPYTQGSRNSDTEQDLILNRARLTPIFERYNVDLVLSGHSHIYERTYQIRNHRDLSATFNKRTMATDTSTGRYDGSANSCPIVQKDGSLIYIVNGSGGALGGRAPNYPHKAMVYSYTDEGGSMLFDVAENRLDAQWLAPSGVKDRFTLVKNVNRRQTITAEYGDTLTLRASWPGEYNWSGGQTGRTIRTVNQSGTFRVTDGKNCLADEYQVTALPKPRFVTNALSAAAYCPGTAIALSVTPENTTKANAWTYTVELSDASGSFTSPVVVGSGSLATLIAKLPANLPGGAGYRLRVVPQNVPYAEAVASPAFTVQQPATATLSAGIALVGQPTTATVTLGGNGPWRGTFSDGTSFSATSSPALVTLPASQPGSIRLTQISGACGAGTVQGAGEVLVQQITATEPNLPAVTVFPNPTTGQIWVELEVPGPEAAQIDLFNQQGTRVANRRVAPAPTRQRLPFQLDKPGIYVVRIQIGAQTVSHKVIRQ</sequence>
<evidence type="ECO:0000313" key="5">
    <source>
        <dbReference type="EMBL" id="MBO0939838.1"/>
    </source>
</evidence>
<dbReference type="SUPFAM" id="SSF49363">
    <property type="entry name" value="Purple acid phosphatase, N-terminal domain"/>
    <property type="match status" value="1"/>
</dbReference>
<dbReference type="PANTHER" id="PTHR45867">
    <property type="entry name" value="PURPLE ACID PHOSPHATASE"/>
    <property type="match status" value="1"/>
</dbReference>
<feature type="domain" description="Secretion system C-terminal sorting" evidence="4">
    <location>
        <begin position="695"/>
        <end position="768"/>
    </location>
</feature>
<protein>
    <submittedName>
        <fullName evidence="5">Metallophosphoesterase</fullName>
    </submittedName>
</protein>
<dbReference type="InterPro" id="IPR026444">
    <property type="entry name" value="Secre_tail"/>
</dbReference>
<dbReference type="Proteomes" id="UP000664034">
    <property type="component" value="Unassembled WGS sequence"/>
</dbReference>
<evidence type="ECO:0000313" key="6">
    <source>
        <dbReference type="Proteomes" id="UP000664034"/>
    </source>
</evidence>